<reference evidence="2" key="2">
    <citation type="journal article" date="2015" name="Data Brief">
        <title>Shoot transcriptome of the giant reed, Arundo donax.</title>
        <authorList>
            <person name="Barrero R.A."/>
            <person name="Guerrero F.D."/>
            <person name="Moolhuijzen P."/>
            <person name="Goolsby J.A."/>
            <person name="Tidwell J."/>
            <person name="Bellgard S.E."/>
            <person name="Bellgard M.I."/>
        </authorList>
    </citation>
    <scope>NUCLEOTIDE SEQUENCE</scope>
    <source>
        <tissue evidence="2">Shoot tissue taken approximately 20 cm above the soil surface</tissue>
    </source>
</reference>
<accession>A0A0A9FX49</accession>
<organism evidence="2">
    <name type="scientific">Arundo donax</name>
    <name type="common">Giant reed</name>
    <name type="synonym">Donax arundinaceus</name>
    <dbReference type="NCBI Taxonomy" id="35708"/>
    <lineage>
        <taxon>Eukaryota</taxon>
        <taxon>Viridiplantae</taxon>
        <taxon>Streptophyta</taxon>
        <taxon>Embryophyta</taxon>
        <taxon>Tracheophyta</taxon>
        <taxon>Spermatophyta</taxon>
        <taxon>Magnoliopsida</taxon>
        <taxon>Liliopsida</taxon>
        <taxon>Poales</taxon>
        <taxon>Poaceae</taxon>
        <taxon>PACMAD clade</taxon>
        <taxon>Arundinoideae</taxon>
        <taxon>Arundineae</taxon>
        <taxon>Arundo</taxon>
    </lineage>
</organism>
<evidence type="ECO:0000313" key="2">
    <source>
        <dbReference type="EMBL" id="JAE14876.1"/>
    </source>
</evidence>
<evidence type="ECO:0000256" key="1">
    <source>
        <dbReference type="SAM" id="Phobius"/>
    </source>
</evidence>
<protein>
    <submittedName>
        <fullName evidence="2">Uncharacterized protein</fullName>
    </submittedName>
</protein>
<proteinExistence type="predicted"/>
<keyword evidence="1" id="KW-1133">Transmembrane helix</keyword>
<feature type="transmembrane region" description="Helical" evidence="1">
    <location>
        <begin position="12"/>
        <end position="36"/>
    </location>
</feature>
<dbReference type="EMBL" id="GBRH01183020">
    <property type="protein sequence ID" value="JAE14876.1"/>
    <property type="molecule type" value="Transcribed_RNA"/>
</dbReference>
<keyword evidence="1" id="KW-0812">Transmembrane</keyword>
<name>A0A0A9FX49_ARUDO</name>
<reference evidence="2" key="1">
    <citation type="submission" date="2014-09" db="EMBL/GenBank/DDBJ databases">
        <authorList>
            <person name="Magalhaes I.L.F."/>
            <person name="Oliveira U."/>
            <person name="Santos F.R."/>
            <person name="Vidigal T.H.D.A."/>
            <person name="Brescovit A.D."/>
            <person name="Santos A.J."/>
        </authorList>
    </citation>
    <scope>NUCLEOTIDE SEQUENCE</scope>
    <source>
        <tissue evidence="2">Shoot tissue taken approximately 20 cm above the soil surface</tissue>
    </source>
</reference>
<sequence>MWCSVVLMDSVTLILVAYSVITDWLSPLYCLLLFTYKFLSMSCRKKIFVHLSEV</sequence>
<keyword evidence="1" id="KW-0472">Membrane</keyword>
<dbReference type="AlphaFoldDB" id="A0A0A9FX49"/>